<evidence type="ECO:0000256" key="7">
    <source>
        <dbReference type="ARBA" id="ARBA00023133"/>
    </source>
</evidence>
<dbReference type="CDD" id="cd13645">
    <property type="entry name" value="PBP2_HuPBGD_like"/>
    <property type="match status" value="1"/>
</dbReference>
<dbReference type="InterPro" id="IPR022418">
    <property type="entry name" value="Porphobilinogen_deaminase_C"/>
</dbReference>
<dbReference type="InterPro" id="IPR022419">
    <property type="entry name" value="Porphobilin_deaminase_cofac_BS"/>
</dbReference>
<dbReference type="PIRSF" id="PIRSF001438">
    <property type="entry name" value="4pyrrol_synth_OHMeBilane_synth"/>
    <property type="match status" value="1"/>
</dbReference>
<dbReference type="Pfam" id="PF03900">
    <property type="entry name" value="Porphobil_deamC"/>
    <property type="match status" value="1"/>
</dbReference>
<comment type="pathway">
    <text evidence="2">Porphyrin-containing compound metabolism; protoporphyrin-IX biosynthesis; coproporphyrinogen-III from 5-aminolevulinate: step 2/4.</text>
</comment>
<dbReference type="HAMAP" id="MF_00260">
    <property type="entry name" value="Porphobil_deam"/>
    <property type="match status" value="1"/>
</dbReference>
<dbReference type="GO" id="GO:0005737">
    <property type="term" value="C:cytoplasm"/>
    <property type="evidence" value="ECO:0007669"/>
    <property type="project" value="TreeGrafter"/>
</dbReference>
<evidence type="ECO:0000256" key="10">
    <source>
        <dbReference type="ARBA" id="ARBA00033064"/>
    </source>
</evidence>
<name>A0A1X2HTD3_SYNRA</name>
<dbReference type="GO" id="GO:0006782">
    <property type="term" value="P:protoporphyrinogen IX biosynthetic process"/>
    <property type="evidence" value="ECO:0007669"/>
    <property type="project" value="UniProtKB-UniPathway"/>
</dbReference>
<comment type="caution">
    <text evidence="13">The sequence shown here is derived from an EMBL/GenBank/DDBJ whole genome shotgun (WGS) entry which is preliminary data.</text>
</comment>
<dbReference type="FunCoup" id="A0A1X2HTD3">
    <property type="interactions" value="505"/>
</dbReference>
<dbReference type="FunFam" id="3.40.190.10:FF:000260">
    <property type="entry name" value="Porphobilinogen deaminase"/>
    <property type="match status" value="1"/>
</dbReference>
<gene>
    <name evidence="13" type="ORF">BCR43DRAFT_559608</name>
</gene>
<dbReference type="InterPro" id="IPR036803">
    <property type="entry name" value="Porphobilinogen_deaminase_C_sf"/>
</dbReference>
<evidence type="ECO:0000259" key="12">
    <source>
        <dbReference type="Pfam" id="PF03900"/>
    </source>
</evidence>
<dbReference type="PRINTS" id="PR00151">
    <property type="entry name" value="PORPHBDMNASE"/>
</dbReference>
<dbReference type="OrthoDB" id="564646at2759"/>
<dbReference type="FunFam" id="3.30.160.40:FF:000002">
    <property type="entry name" value="Porphobilinogen deaminase"/>
    <property type="match status" value="1"/>
</dbReference>
<dbReference type="Gene3D" id="3.30.160.40">
    <property type="entry name" value="Porphobilinogen deaminase, C-terminal domain"/>
    <property type="match status" value="1"/>
</dbReference>
<keyword evidence="8" id="KW-0627">Porphyrin biosynthesis</keyword>
<accession>A0A1X2HTD3</accession>
<sequence>MSQPGQTFTIGTRKSQLAMVQAELVRDCLAKAYPEHTFKIEGMTTVGDKVLDVALSKIGEKSVFTKELEVALEDGRVDCVVHSLKDLQTTLPPGMVLGAVLERENPQDAVVLSERSKGHTLATLPPGSVIGTSSLRRVAQLKRRYPHLVIKDVRGNLNTRLAKLDDPQGEYAAIILAVAGLVRINQGHRISHILDPEECLHAVSQGALGVECRENDAKTLALLRGLNHEPTRISTAGERAIMRTLEGGCSVPIGVHSALDNDTLKLRGLVASLDGKKVVEHEDQVVLEGDAEKKEQTATELGVRIANKLIDLGAGAILQELAH</sequence>
<keyword evidence="7" id="KW-0350">Heme biosynthesis</keyword>
<dbReference type="SUPFAM" id="SSF54782">
    <property type="entry name" value="Porphobilinogen deaminase (hydroxymethylbilane synthase), C-terminal domain"/>
    <property type="match status" value="1"/>
</dbReference>
<dbReference type="EC" id="2.5.1.61" evidence="4"/>
<evidence type="ECO:0000256" key="5">
    <source>
        <dbReference type="ARBA" id="ARBA00016519"/>
    </source>
</evidence>
<dbReference type="PANTHER" id="PTHR11557:SF0">
    <property type="entry name" value="PORPHOBILINOGEN DEAMINASE"/>
    <property type="match status" value="1"/>
</dbReference>
<dbReference type="GO" id="GO:0004418">
    <property type="term" value="F:hydroxymethylbilane synthase activity"/>
    <property type="evidence" value="ECO:0007669"/>
    <property type="project" value="UniProtKB-EC"/>
</dbReference>
<evidence type="ECO:0000256" key="3">
    <source>
        <dbReference type="ARBA" id="ARBA00005638"/>
    </source>
</evidence>
<dbReference type="NCBIfam" id="TIGR00212">
    <property type="entry name" value="hemC"/>
    <property type="match status" value="1"/>
</dbReference>
<dbReference type="Proteomes" id="UP000242180">
    <property type="component" value="Unassembled WGS sequence"/>
</dbReference>
<dbReference type="UniPathway" id="UPA00251">
    <property type="reaction ID" value="UER00319"/>
</dbReference>
<dbReference type="OMA" id="LWQANHI"/>
<dbReference type="FunFam" id="3.40.190.10:FF:000005">
    <property type="entry name" value="Porphobilinogen deaminase"/>
    <property type="match status" value="1"/>
</dbReference>
<evidence type="ECO:0000256" key="1">
    <source>
        <dbReference type="ARBA" id="ARBA00001916"/>
    </source>
</evidence>
<dbReference type="STRING" id="13706.A0A1X2HTD3"/>
<feature type="domain" description="Porphobilinogen deaminase N-terminal" evidence="11">
    <location>
        <begin position="9"/>
        <end position="219"/>
    </location>
</feature>
<dbReference type="EMBL" id="MCGN01000001">
    <property type="protein sequence ID" value="ORZ02754.1"/>
    <property type="molecule type" value="Genomic_DNA"/>
</dbReference>
<dbReference type="AlphaFoldDB" id="A0A1X2HTD3"/>
<dbReference type="SUPFAM" id="SSF53850">
    <property type="entry name" value="Periplasmic binding protein-like II"/>
    <property type="match status" value="1"/>
</dbReference>
<evidence type="ECO:0000256" key="2">
    <source>
        <dbReference type="ARBA" id="ARBA00004735"/>
    </source>
</evidence>
<comment type="similarity">
    <text evidence="3">Belongs to the HMBS family.</text>
</comment>
<proteinExistence type="inferred from homology"/>
<evidence type="ECO:0000256" key="4">
    <source>
        <dbReference type="ARBA" id="ARBA00012655"/>
    </source>
</evidence>
<comment type="cofactor">
    <cofactor evidence="1">
        <name>dipyrromethane</name>
        <dbReference type="ChEBI" id="CHEBI:60342"/>
    </cofactor>
</comment>
<dbReference type="Pfam" id="PF01379">
    <property type="entry name" value="Porphobil_deam"/>
    <property type="match status" value="1"/>
</dbReference>
<evidence type="ECO:0000259" key="11">
    <source>
        <dbReference type="Pfam" id="PF01379"/>
    </source>
</evidence>
<evidence type="ECO:0000256" key="6">
    <source>
        <dbReference type="ARBA" id="ARBA00022679"/>
    </source>
</evidence>
<keyword evidence="6" id="KW-0808">Transferase</keyword>
<dbReference type="PROSITE" id="PS00533">
    <property type="entry name" value="PORPHOBILINOGEN_DEAM"/>
    <property type="match status" value="1"/>
</dbReference>
<reference evidence="13 14" key="1">
    <citation type="submission" date="2016-07" db="EMBL/GenBank/DDBJ databases">
        <title>Pervasive Adenine N6-methylation of Active Genes in Fungi.</title>
        <authorList>
            <consortium name="DOE Joint Genome Institute"/>
            <person name="Mondo S.J."/>
            <person name="Dannebaum R.O."/>
            <person name="Kuo R.C."/>
            <person name="Labutti K."/>
            <person name="Haridas S."/>
            <person name="Kuo A."/>
            <person name="Salamov A."/>
            <person name="Ahrendt S.R."/>
            <person name="Lipzen A."/>
            <person name="Sullivan W."/>
            <person name="Andreopoulos W.B."/>
            <person name="Clum A."/>
            <person name="Lindquist E."/>
            <person name="Daum C."/>
            <person name="Ramamoorthy G.K."/>
            <person name="Gryganskyi A."/>
            <person name="Culley D."/>
            <person name="Magnuson J.K."/>
            <person name="James T.Y."/>
            <person name="O'Malley M.A."/>
            <person name="Stajich J.E."/>
            <person name="Spatafora J.W."/>
            <person name="Visel A."/>
            <person name="Grigoriev I.V."/>
        </authorList>
    </citation>
    <scope>NUCLEOTIDE SEQUENCE [LARGE SCALE GENOMIC DNA]</scope>
    <source>
        <strain evidence="13 14">NRRL 2496</strain>
    </source>
</reference>
<dbReference type="InterPro" id="IPR000860">
    <property type="entry name" value="HemC"/>
</dbReference>
<organism evidence="13 14">
    <name type="scientific">Syncephalastrum racemosum</name>
    <name type="common">Filamentous fungus</name>
    <dbReference type="NCBI Taxonomy" id="13706"/>
    <lineage>
        <taxon>Eukaryota</taxon>
        <taxon>Fungi</taxon>
        <taxon>Fungi incertae sedis</taxon>
        <taxon>Mucoromycota</taxon>
        <taxon>Mucoromycotina</taxon>
        <taxon>Mucoromycetes</taxon>
        <taxon>Mucorales</taxon>
        <taxon>Syncephalastraceae</taxon>
        <taxon>Syncephalastrum</taxon>
    </lineage>
</organism>
<dbReference type="InterPro" id="IPR022417">
    <property type="entry name" value="Porphobilin_deaminase_N"/>
</dbReference>
<evidence type="ECO:0000313" key="13">
    <source>
        <dbReference type="EMBL" id="ORZ02754.1"/>
    </source>
</evidence>
<keyword evidence="14" id="KW-1185">Reference proteome</keyword>
<protein>
    <recommendedName>
        <fullName evidence="5">Porphobilinogen deaminase</fullName>
        <ecNumber evidence="4">2.5.1.61</ecNumber>
    </recommendedName>
    <alternativeName>
        <fullName evidence="10">Hydroxymethylbilane synthase</fullName>
    </alternativeName>
    <alternativeName>
        <fullName evidence="9">Pre-uroporphyrinogen synthase</fullName>
    </alternativeName>
</protein>
<evidence type="ECO:0000256" key="8">
    <source>
        <dbReference type="ARBA" id="ARBA00023244"/>
    </source>
</evidence>
<dbReference type="Gene3D" id="3.40.190.10">
    <property type="entry name" value="Periplasmic binding protein-like II"/>
    <property type="match status" value="2"/>
</dbReference>
<evidence type="ECO:0000313" key="14">
    <source>
        <dbReference type="Proteomes" id="UP000242180"/>
    </source>
</evidence>
<dbReference type="InParanoid" id="A0A1X2HTD3"/>
<evidence type="ECO:0000256" key="9">
    <source>
        <dbReference type="ARBA" id="ARBA00030685"/>
    </source>
</evidence>
<feature type="domain" description="Porphobilinogen deaminase C-terminal" evidence="12">
    <location>
        <begin position="238"/>
        <end position="310"/>
    </location>
</feature>
<dbReference type="PANTHER" id="PTHR11557">
    <property type="entry name" value="PORPHOBILINOGEN DEAMINASE"/>
    <property type="match status" value="1"/>
</dbReference>